<protein>
    <submittedName>
        <fullName evidence="2">N(6)-adenine-specific DNA methyltransferase METTL4</fullName>
    </submittedName>
</protein>
<name>A0A8H6VLX2_9PEZI</name>
<dbReference type="OrthoDB" id="61116at2759"/>
<dbReference type="InterPro" id="IPR007757">
    <property type="entry name" value="MT-A70-like"/>
</dbReference>
<proteinExistence type="inferred from homology"/>
<dbReference type="GO" id="GO:0008168">
    <property type="term" value="F:methyltransferase activity"/>
    <property type="evidence" value="ECO:0007669"/>
    <property type="project" value="UniProtKB-KW"/>
</dbReference>
<comment type="caution">
    <text evidence="2">The sequence shown here is derived from an EMBL/GenBank/DDBJ whole genome shotgun (WGS) entry which is preliminary data.</text>
</comment>
<dbReference type="PANTHER" id="PTHR12829:SF4">
    <property type="entry name" value="N(6)-ADENINE-SPECIFIC METHYLTRANSFERASE METTL4"/>
    <property type="match status" value="1"/>
</dbReference>
<accession>A0A8H6VLX2</accession>
<dbReference type="PANTHER" id="PTHR12829">
    <property type="entry name" value="N6-ADENOSINE-METHYLTRANSFERASE"/>
    <property type="match status" value="1"/>
</dbReference>
<evidence type="ECO:0000313" key="3">
    <source>
        <dbReference type="Proteomes" id="UP000660729"/>
    </source>
</evidence>
<keyword evidence="3" id="KW-1185">Reference proteome</keyword>
<comment type="similarity">
    <text evidence="1">Belongs to the MT-A70-like family.</text>
</comment>
<dbReference type="EMBL" id="JABCIY010000024">
    <property type="protein sequence ID" value="KAF7196615.1"/>
    <property type="molecule type" value="Genomic_DNA"/>
</dbReference>
<reference evidence="2" key="1">
    <citation type="submission" date="2020-04" db="EMBL/GenBank/DDBJ databases">
        <title>Draft genome resource of the tomato pathogen Pseudocercospora fuligena.</title>
        <authorList>
            <person name="Zaccaron A."/>
        </authorList>
    </citation>
    <scope>NUCLEOTIDE SEQUENCE</scope>
    <source>
        <strain evidence="2">PF001</strain>
    </source>
</reference>
<gene>
    <name evidence="2" type="ORF">HII31_01985</name>
</gene>
<evidence type="ECO:0000313" key="2">
    <source>
        <dbReference type="EMBL" id="KAF7196615.1"/>
    </source>
</evidence>
<keyword evidence="2" id="KW-0808">Transferase</keyword>
<dbReference type="GO" id="GO:0005634">
    <property type="term" value="C:nucleus"/>
    <property type="evidence" value="ECO:0007669"/>
    <property type="project" value="TreeGrafter"/>
</dbReference>
<dbReference type="PROSITE" id="PS51143">
    <property type="entry name" value="MT_A70"/>
    <property type="match status" value="1"/>
</dbReference>
<evidence type="ECO:0000256" key="1">
    <source>
        <dbReference type="PROSITE-ProRule" id="PRU00489"/>
    </source>
</evidence>
<dbReference type="Pfam" id="PF05063">
    <property type="entry name" value="MT-A70"/>
    <property type="match status" value="1"/>
</dbReference>
<keyword evidence="2" id="KW-0489">Methyltransferase</keyword>
<dbReference type="Proteomes" id="UP000660729">
    <property type="component" value="Unassembled WGS sequence"/>
</dbReference>
<dbReference type="AlphaFoldDB" id="A0A8H6VLX2"/>
<organism evidence="2 3">
    <name type="scientific">Pseudocercospora fuligena</name>
    <dbReference type="NCBI Taxonomy" id="685502"/>
    <lineage>
        <taxon>Eukaryota</taxon>
        <taxon>Fungi</taxon>
        <taxon>Dikarya</taxon>
        <taxon>Ascomycota</taxon>
        <taxon>Pezizomycotina</taxon>
        <taxon>Dothideomycetes</taxon>
        <taxon>Dothideomycetidae</taxon>
        <taxon>Mycosphaerellales</taxon>
        <taxon>Mycosphaerellaceae</taxon>
        <taxon>Pseudocercospora</taxon>
    </lineage>
</organism>
<dbReference type="GO" id="GO:0032259">
    <property type="term" value="P:methylation"/>
    <property type="evidence" value="ECO:0007669"/>
    <property type="project" value="UniProtKB-KW"/>
</dbReference>
<sequence>MASVIIWQNAEQDVTVLDLPRSISAAQGDSGHPFTDILRSTQPLEHPYVTNEPASEKARAKLRGNTVDETLHAEYRDILQQALKQVREHHEHHNGIWCHPRPLVNDHDDARPAKKRKLSNGVGDSIASNNAILANPVNADLGLDFLEKATNLEAGNFTSQLHAKTGWCSQVVNHQHGERALRWNSASPARLELTCGDEKHNFRIPPGSTAFLGDCSEVRLFHNEVRHQAQDQDTKRHFDFVLLDPPWPNRSVKRSRKTPGTAYQTLSTLDDVYNLLVGMDLDMLMAEDCLVGIWITNKASVRDLVLNEEYGIFATWDIKLEEEWLWLKTTTSGDPITPLDSAWRKPYEVLLLGRKQRRRLAAHSTVSTSGEHANVDGDMHKSDKVAMSADECKRRVLISVPDLHSRKPCLKQLMEPIMTDLENHRALEVFARHLVSGWWSWGNECLKFNWDGYWRKHDSSA</sequence>